<feature type="compositionally biased region" description="Basic and acidic residues" evidence="1">
    <location>
        <begin position="1"/>
        <end position="11"/>
    </location>
</feature>
<dbReference type="Proteomes" id="UP001295444">
    <property type="component" value="Chromosome 02"/>
</dbReference>
<dbReference type="EMBL" id="OW240913">
    <property type="protein sequence ID" value="CAH2247445.1"/>
    <property type="molecule type" value="Genomic_DNA"/>
</dbReference>
<feature type="region of interest" description="Disordered" evidence="1">
    <location>
        <begin position="1"/>
        <end position="53"/>
    </location>
</feature>
<evidence type="ECO:0000313" key="3">
    <source>
        <dbReference type="Proteomes" id="UP001295444"/>
    </source>
</evidence>
<keyword evidence="3" id="KW-1185">Reference proteome</keyword>
<evidence type="ECO:0000313" key="2">
    <source>
        <dbReference type="EMBL" id="CAH2247445.1"/>
    </source>
</evidence>
<protein>
    <submittedName>
        <fullName evidence="2">Uncharacterized protein</fullName>
    </submittedName>
</protein>
<name>A0AAD1RC64_PELCU</name>
<proteinExistence type="predicted"/>
<reference evidence="2" key="1">
    <citation type="submission" date="2022-03" db="EMBL/GenBank/DDBJ databases">
        <authorList>
            <person name="Alioto T."/>
            <person name="Alioto T."/>
            <person name="Gomez Garrido J."/>
        </authorList>
    </citation>
    <scope>NUCLEOTIDE SEQUENCE</scope>
</reference>
<feature type="compositionally biased region" description="Polar residues" evidence="1">
    <location>
        <begin position="14"/>
        <end position="27"/>
    </location>
</feature>
<gene>
    <name evidence="2" type="ORF">PECUL_23A001557</name>
</gene>
<organism evidence="2 3">
    <name type="scientific">Pelobates cultripes</name>
    <name type="common">Western spadefoot toad</name>
    <dbReference type="NCBI Taxonomy" id="61616"/>
    <lineage>
        <taxon>Eukaryota</taxon>
        <taxon>Metazoa</taxon>
        <taxon>Chordata</taxon>
        <taxon>Craniata</taxon>
        <taxon>Vertebrata</taxon>
        <taxon>Euteleostomi</taxon>
        <taxon>Amphibia</taxon>
        <taxon>Batrachia</taxon>
        <taxon>Anura</taxon>
        <taxon>Pelobatoidea</taxon>
        <taxon>Pelobatidae</taxon>
        <taxon>Pelobates</taxon>
    </lineage>
</organism>
<sequence length="194" mass="21162">MGRNRRGDPPKTPRGSQLSQSFLQTPAETRDEAGGSKMAHVSSSPGDPPASTLEGIGEEICTIAASLAMKADLLVLTTTIQDALRAEMGGIRTEVTAQVSCIQELEHSHDAQTARLAATDTALAREGDLLHQLKRSVEDLDNRGRRCNIRVRGMPETEGEEDREETLTALFCLIMHRDAPLAIRCDRAHRALRP</sequence>
<dbReference type="AlphaFoldDB" id="A0AAD1RC64"/>
<evidence type="ECO:0000256" key="1">
    <source>
        <dbReference type="SAM" id="MobiDB-lite"/>
    </source>
</evidence>
<accession>A0AAD1RC64</accession>